<accession>A0A381QFM0</accession>
<proteinExistence type="predicted"/>
<name>A0A381QFM0_9ZZZZ</name>
<reference evidence="1" key="1">
    <citation type="submission" date="2018-05" db="EMBL/GenBank/DDBJ databases">
        <authorList>
            <person name="Lanie J.A."/>
            <person name="Ng W.-L."/>
            <person name="Kazmierczak K.M."/>
            <person name="Andrzejewski T.M."/>
            <person name="Davidsen T.M."/>
            <person name="Wayne K.J."/>
            <person name="Tettelin H."/>
            <person name="Glass J.I."/>
            <person name="Rusch D."/>
            <person name="Podicherti R."/>
            <person name="Tsui H.-C.T."/>
            <person name="Winkler M.E."/>
        </authorList>
    </citation>
    <scope>NUCLEOTIDE SEQUENCE</scope>
</reference>
<protein>
    <recommendedName>
        <fullName evidence="2">Alginate export domain-containing protein</fullName>
    </recommendedName>
</protein>
<evidence type="ECO:0008006" key="2">
    <source>
        <dbReference type="Google" id="ProtNLM"/>
    </source>
</evidence>
<sequence length="526" mass="59430">MFPCTRLLFIRLFSLSPAFMFFVLLSASGSVSAQSYFVPLERGDYAEREEHLTFSPGVELSGDYRFRTSKIKSTTLPLSRTETNSPEEFSFDQDIRLRLRSTVHRIISINLELATNQEPLYQSDIRASRSSRTAGADSQAVNIYARQSYLEFNRNPNEETKIGKQVINIGDRKGKVFAGILSGYSQRCKAGTWCYEIGGMKLSSADGDWLYYFSLDYPFWHEVDSQGEIIDSLRIEIFRIKYTEHDIPLGQNNVPANRLASSTLSSLESGGFTSGSSCNSSLGDYTLNSDCKPIYYNANEQEYFGLRMQWETPVWSAYADVVSNQGNRDYYRYDDRHNLDKRKITGGAAEMELSWKKPGEQFTLIGMMAKGDEQLADSSRSGVNYQRSLDGFFEISPGTYRGTQFYFNGGSPDLNSGTGLGHSINNTQLGGFRYRYDIPETTAVYRFGLYELKRIKPVLDTYGSKSSMIGIELDNTFTMLYAGHAKIDLDINAFLPGRAFSYDDQTVPTGNKDMIIHFAGRLTYSF</sequence>
<organism evidence="1">
    <name type="scientific">marine metagenome</name>
    <dbReference type="NCBI Taxonomy" id="408172"/>
    <lineage>
        <taxon>unclassified sequences</taxon>
        <taxon>metagenomes</taxon>
        <taxon>ecological metagenomes</taxon>
    </lineage>
</organism>
<gene>
    <name evidence="1" type="ORF">METZ01_LOCUS30634</name>
</gene>
<dbReference type="EMBL" id="UINC01001328">
    <property type="protein sequence ID" value="SUZ77780.1"/>
    <property type="molecule type" value="Genomic_DNA"/>
</dbReference>
<dbReference type="AlphaFoldDB" id="A0A381QFM0"/>
<evidence type="ECO:0000313" key="1">
    <source>
        <dbReference type="EMBL" id="SUZ77780.1"/>
    </source>
</evidence>